<dbReference type="SUPFAM" id="SSF51905">
    <property type="entry name" value="FAD/NAD(P)-binding domain"/>
    <property type="match status" value="1"/>
</dbReference>
<reference evidence="5 6" key="1">
    <citation type="submission" date="2019-02" db="EMBL/GenBank/DDBJ databases">
        <title>Kribbella capetownensis sp. nov. and Kribbella speibonae sp. nov., isolated from soil.</title>
        <authorList>
            <person name="Curtis S.M."/>
            <person name="Norton I."/>
            <person name="Everest G.J."/>
            <person name="Meyers P.R."/>
        </authorList>
    </citation>
    <scope>NUCLEOTIDE SEQUENCE [LARGE SCALE GENOMIC DNA]</scope>
    <source>
        <strain evidence="5 6">YM53</strain>
    </source>
</reference>
<dbReference type="AlphaFoldDB" id="A0A4R0JE36"/>
<comment type="catalytic activity">
    <reaction evidence="3">
        <text>[thioredoxin]-dithiol + NADP(+) = [thioredoxin]-disulfide + NADPH + H(+)</text>
        <dbReference type="Rhea" id="RHEA:20345"/>
        <dbReference type="Rhea" id="RHEA-COMP:10698"/>
        <dbReference type="Rhea" id="RHEA-COMP:10700"/>
        <dbReference type="ChEBI" id="CHEBI:15378"/>
        <dbReference type="ChEBI" id="CHEBI:29950"/>
        <dbReference type="ChEBI" id="CHEBI:50058"/>
        <dbReference type="ChEBI" id="CHEBI:57783"/>
        <dbReference type="ChEBI" id="CHEBI:58349"/>
        <dbReference type="EC" id="1.8.1.9"/>
    </reaction>
</comment>
<evidence type="ECO:0000313" key="5">
    <source>
        <dbReference type="EMBL" id="TCC45143.1"/>
    </source>
</evidence>
<accession>A0A4R0JE36</accession>
<dbReference type="PRINTS" id="PR00368">
    <property type="entry name" value="FADPNR"/>
</dbReference>
<dbReference type="InterPro" id="IPR036188">
    <property type="entry name" value="FAD/NAD-bd_sf"/>
</dbReference>
<dbReference type="OrthoDB" id="9786503at2"/>
<evidence type="ECO:0000256" key="3">
    <source>
        <dbReference type="ARBA" id="ARBA00048132"/>
    </source>
</evidence>
<feature type="domain" description="FAD/NAD(P)-binding" evidence="4">
    <location>
        <begin position="3"/>
        <end position="266"/>
    </location>
</feature>
<dbReference type="Pfam" id="PF07992">
    <property type="entry name" value="Pyr_redox_2"/>
    <property type="match status" value="1"/>
</dbReference>
<keyword evidence="1" id="KW-0285">Flavoprotein</keyword>
<dbReference type="Proteomes" id="UP000293342">
    <property type="component" value="Unassembled WGS sequence"/>
</dbReference>
<dbReference type="PRINTS" id="PR00469">
    <property type="entry name" value="PNDRDTASEII"/>
</dbReference>
<dbReference type="InterPro" id="IPR050097">
    <property type="entry name" value="Ferredoxin-NADP_redctase_2"/>
</dbReference>
<proteinExistence type="predicted"/>
<evidence type="ECO:0000259" key="4">
    <source>
        <dbReference type="Pfam" id="PF07992"/>
    </source>
</evidence>
<evidence type="ECO:0000256" key="2">
    <source>
        <dbReference type="ARBA" id="ARBA00023002"/>
    </source>
</evidence>
<dbReference type="PANTHER" id="PTHR48105">
    <property type="entry name" value="THIOREDOXIN REDUCTASE 1-RELATED-RELATED"/>
    <property type="match status" value="1"/>
</dbReference>
<name>A0A4R0JE36_9ACTN</name>
<evidence type="ECO:0000256" key="1">
    <source>
        <dbReference type="ARBA" id="ARBA00022630"/>
    </source>
</evidence>
<dbReference type="RefSeq" id="WP_131517445.1">
    <property type="nucleotide sequence ID" value="NZ_SJKD01000008.1"/>
</dbReference>
<keyword evidence="6" id="KW-1185">Reference proteome</keyword>
<dbReference type="Gene3D" id="3.50.50.60">
    <property type="entry name" value="FAD/NAD(P)-binding domain"/>
    <property type="match status" value="2"/>
</dbReference>
<keyword evidence="2" id="KW-0560">Oxidoreductase</keyword>
<dbReference type="InterPro" id="IPR023753">
    <property type="entry name" value="FAD/NAD-binding_dom"/>
</dbReference>
<organism evidence="5 6">
    <name type="scientific">Kribbella capetownensis</name>
    <dbReference type="NCBI Taxonomy" id="1572659"/>
    <lineage>
        <taxon>Bacteria</taxon>
        <taxon>Bacillati</taxon>
        <taxon>Actinomycetota</taxon>
        <taxon>Actinomycetes</taxon>
        <taxon>Propionibacteriales</taxon>
        <taxon>Kribbellaceae</taxon>
        <taxon>Kribbella</taxon>
    </lineage>
</organism>
<dbReference type="GO" id="GO:0004791">
    <property type="term" value="F:thioredoxin-disulfide reductase (NADPH) activity"/>
    <property type="evidence" value="ECO:0007669"/>
    <property type="project" value="UniProtKB-EC"/>
</dbReference>
<protein>
    <submittedName>
        <fullName evidence="5">NAD(P)/FAD-dependent oxidoreductase</fullName>
    </submittedName>
</protein>
<comment type="caution">
    <text evidence="5">The sequence shown here is derived from an EMBL/GenBank/DDBJ whole genome shotgun (WGS) entry which is preliminary data.</text>
</comment>
<sequence>MIDAAVIGGSVAGLQAALTLGRARRRVVLFDDRKARNRAAEHVHNFLGVEDTAPGELLALGRRQLREYDVEVRDSRVEDVTADGDSFVVEGEQVRSVVLATGLRDELPDVPGVWDAWGRSVVACPHCHGWEVRDEPLVQLGMRGLPDRSVVRALLLSRWSHDVVLCTDGDELNGDQLAKLDKAGVTIRTERVEAVEPSDDDVRVLLKGGDTLLPRAVFVVVRQHQQSDLATELGCEMADGAVAVDSSGRTNVPGVYAVGTTAVPALFAIGAAGHASTAAVALHADLLDRDLSS</sequence>
<dbReference type="EMBL" id="SJKD01000008">
    <property type="protein sequence ID" value="TCC45143.1"/>
    <property type="molecule type" value="Genomic_DNA"/>
</dbReference>
<evidence type="ECO:0000313" key="6">
    <source>
        <dbReference type="Proteomes" id="UP000293342"/>
    </source>
</evidence>
<gene>
    <name evidence="5" type="ORF">E0H75_32070</name>
</gene>